<feature type="transmembrane region" description="Helical" evidence="1">
    <location>
        <begin position="147"/>
        <end position="165"/>
    </location>
</feature>
<keyword evidence="1" id="KW-0812">Transmembrane</keyword>
<keyword evidence="4" id="KW-1185">Reference proteome</keyword>
<dbReference type="GO" id="GO:0016020">
    <property type="term" value="C:membrane"/>
    <property type="evidence" value="ECO:0007669"/>
    <property type="project" value="InterPro"/>
</dbReference>
<organism evidence="3 4">
    <name type="scientific">Poseidonocella pacifica</name>
    <dbReference type="NCBI Taxonomy" id="871651"/>
    <lineage>
        <taxon>Bacteria</taxon>
        <taxon>Pseudomonadati</taxon>
        <taxon>Pseudomonadota</taxon>
        <taxon>Alphaproteobacteria</taxon>
        <taxon>Rhodobacterales</taxon>
        <taxon>Roseobacteraceae</taxon>
        <taxon>Poseidonocella</taxon>
    </lineage>
</organism>
<dbReference type="AlphaFoldDB" id="A0A1I0VKL5"/>
<dbReference type="PANTHER" id="PTHR22911">
    <property type="entry name" value="ACYL-MALONYL CONDENSING ENZYME-RELATED"/>
    <property type="match status" value="1"/>
</dbReference>
<protein>
    <submittedName>
        <fullName evidence="3">Permease of the drug/metabolite transporter (DMT) superfamily</fullName>
    </submittedName>
</protein>
<feature type="domain" description="EamA" evidence="2">
    <location>
        <begin position="5"/>
        <end position="137"/>
    </location>
</feature>
<feature type="transmembrane region" description="Helical" evidence="1">
    <location>
        <begin position="7"/>
        <end position="24"/>
    </location>
</feature>
<dbReference type="OrthoDB" id="7165334at2"/>
<gene>
    <name evidence="3" type="ORF">SAMN05421688_0719</name>
</gene>
<evidence type="ECO:0000259" key="2">
    <source>
        <dbReference type="Pfam" id="PF00892"/>
    </source>
</evidence>
<dbReference type="RefSeq" id="WP_092060633.1">
    <property type="nucleotide sequence ID" value="NZ_FOJU01000001.1"/>
</dbReference>
<evidence type="ECO:0000256" key="1">
    <source>
        <dbReference type="SAM" id="Phobius"/>
    </source>
</evidence>
<feature type="transmembrane region" description="Helical" evidence="1">
    <location>
        <begin position="177"/>
        <end position="199"/>
    </location>
</feature>
<dbReference type="EMBL" id="FOJU01000001">
    <property type="protein sequence ID" value="SFA76738.1"/>
    <property type="molecule type" value="Genomic_DNA"/>
</dbReference>
<feature type="transmembrane region" description="Helical" evidence="1">
    <location>
        <begin position="98"/>
        <end position="115"/>
    </location>
</feature>
<dbReference type="STRING" id="871651.SAMN05421688_0719"/>
<proteinExistence type="predicted"/>
<feature type="transmembrane region" description="Helical" evidence="1">
    <location>
        <begin position="36"/>
        <end position="53"/>
    </location>
</feature>
<dbReference type="Pfam" id="PF00892">
    <property type="entry name" value="EamA"/>
    <property type="match status" value="2"/>
</dbReference>
<accession>A0A1I0VKL5</accession>
<dbReference type="Proteomes" id="UP000198796">
    <property type="component" value="Unassembled WGS sequence"/>
</dbReference>
<keyword evidence="1" id="KW-0472">Membrane</keyword>
<keyword evidence="1" id="KW-1133">Transmembrane helix</keyword>
<feature type="transmembrane region" description="Helical" evidence="1">
    <location>
        <begin position="122"/>
        <end position="141"/>
    </location>
</feature>
<feature type="transmembrane region" description="Helical" evidence="1">
    <location>
        <begin position="74"/>
        <end position="92"/>
    </location>
</feature>
<name>A0A1I0VKL5_9RHOB</name>
<dbReference type="PANTHER" id="PTHR22911:SF135">
    <property type="entry name" value="BLR4310 PROTEIN"/>
    <property type="match status" value="1"/>
</dbReference>
<reference evidence="3 4" key="1">
    <citation type="submission" date="2016-10" db="EMBL/GenBank/DDBJ databases">
        <authorList>
            <person name="de Groot N.N."/>
        </authorList>
    </citation>
    <scope>NUCLEOTIDE SEQUENCE [LARGE SCALE GENOMIC DNA]</scope>
    <source>
        <strain evidence="3 4">DSM 29316</strain>
    </source>
</reference>
<feature type="transmembrane region" description="Helical" evidence="1">
    <location>
        <begin position="262"/>
        <end position="279"/>
    </location>
</feature>
<dbReference type="InterPro" id="IPR000620">
    <property type="entry name" value="EamA_dom"/>
</dbReference>
<dbReference type="InterPro" id="IPR037185">
    <property type="entry name" value="EmrE-like"/>
</dbReference>
<feature type="transmembrane region" description="Helical" evidence="1">
    <location>
        <begin position="239"/>
        <end position="256"/>
    </location>
</feature>
<dbReference type="SUPFAM" id="SSF103481">
    <property type="entry name" value="Multidrug resistance efflux transporter EmrE"/>
    <property type="match status" value="2"/>
</dbReference>
<evidence type="ECO:0000313" key="4">
    <source>
        <dbReference type="Proteomes" id="UP000198796"/>
    </source>
</evidence>
<sequence>MENLRGILFMTFAMAGFAVEDMFIKAASQGVPVGEILLLLGFGGGPVFALLAWRQGQRLLSPVLLQRPVVLRNLAEIIGTCGFVSAIALIPLTTASAIAQAMPLVVTMGAALIFGEQVGWRRWSAIGVGFLGVMVIIRPGLEGFDPLSLLAVLAVFGLAGRDLAARAVPRSVPNLQLAAYGFLMLIPTGVILLGISGPAVWPSAFEWGCILGAIVFGAVSYYAITVATRLGDVSVITPFRYSRLIFALIIGTFVFGERPDSFTWIGMALIIGSGLYTILRERRLARRGVAIGHPNTPVAHTR</sequence>
<dbReference type="Gene3D" id="1.10.3730.20">
    <property type="match status" value="1"/>
</dbReference>
<feature type="domain" description="EamA" evidence="2">
    <location>
        <begin position="149"/>
        <end position="273"/>
    </location>
</feature>
<feature type="transmembrane region" description="Helical" evidence="1">
    <location>
        <begin position="205"/>
        <end position="227"/>
    </location>
</feature>
<evidence type="ECO:0000313" key="3">
    <source>
        <dbReference type="EMBL" id="SFA76738.1"/>
    </source>
</evidence>